<dbReference type="AlphaFoldDB" id="A0A4Y2ITZ5"/>
<dbReference type="Gene3D" id="1.10.510.10">
    <property type="entry name" value="Transferase(Phosphotransferase) domain 1"/>
    <property type="match status" value="1"/>
</dbReference>
<comment type="caution">
    <text evidence="2">The sequence shown here is derived from an EMBL/GenBank/DDBJ whole genome shotgun (WGS) entry which is preliminary data.</text>
</comment>
<feature type="domain" description="Protein kinase" evidence="1">
    <location>
        <begin position="18"/>
        <end position="161"/>
    </location>
</feature>
<dbReference type="GO" id="GO:0004672">
    <property type="term" value="F:protein kinase activity"/>
    <property type="evidence" value="ECO:0007669"/>
    <property type="project" value="InterPro"/>
</dbReference>
<dbReference type="InterPro" id="IPR011009">
    <property type="entry name" value="Kinase-like_dom_sf"/>
</dbReference>
<dbReference type="GO" id="GO:0005524">
    <property type="term" value="F:ATP binding"/>
    <property type="evidence" value="ECO:0007669"/>
    <property type="project" value="InterPro"/>
</dbReference>
<evidence type="ECO:0000313" key="3">
    <source>
        <dbReference type="Proteomes" id="UP000499080"/>
    </source>
</evidence>
<accession>A0A4Y2ITZ5</accession>
<dbReference type="EMBL" id="BGPR01002879">
    <property type="protein sequence ID" value="GBM80392.1"/>
    <property type="molecule type" value="Genomic_DNA"/>
</dbReference>
<proteinExistence type="predicted"/>
<dbReference type="OrthoDB" id="6494372at2759"/>
<dbReference type="PROSITE" id="PS50011">
    <property type="entry name" value="PROTEIN_KINASE_DOM"/>
    <property type="match status" value="1"/>
</dbReference>
<dbReference type="Proteomes" id="UP000499080">
    <property type="component" value="Unassembled WGS sequence"/>
</dbReference>
<dbReference type="SUPFAM" id="SSF56112">
    <property type="entry name" value="Protein kinase-like (PK-like)"/>
    <property type="match status" value="1"/>
</dbReference>
<dbReference type="PANTHER" id="PTHR24362">
    <property type="entry name" value="SERINE/THREONINE-PROTEIN KINASE NEK"/>
    <property type="match status" value="1"/>
</dbReference>
<protein>
    <recommendedName>
        <fullName evidence="1">Protein kinase domain-containing protein</fullName>
    </recommendedName>
</protein>
<keyword evidence="3" id="KW-1185">Reference proteome</keyword>
<evidence type="ECO:0000313" key="2">
    <source>
        <dbReference type="EMBL" id="GBM80392.1"/>
    </source>
</evidence>
<dbReference type="InterPro" id="IPR000719">
    <property type="entry name" value="Prot_kinase_dom"/>
</dbReference>
<dbReference type="PANTHER" id="PTHR24362:SF309">
    <property type="entry name" value="PROTEIN KINASE DOMAIN-CONTAINING PROTEIN"/>
    <property type="match status" value="1"/>
</dbReference>
<sequence>MHDSASEWVAEEIFHKTKPSIDQLAKGLYGQTLIDTEDAPVAGESLFPIKGKQKYLAEDFIWQSVSGHPYILPLYAKFYNSNKFRYNFISQYLPMVNLRKFMKTHKVLQTKVCRVLTSQIASAICFIHNKDIFHRDVNSKNILICSDGKAKLSNFKHSVVR</sequence>
<organism evidence="2 3">
    <name type="scientific">Araneus ventricosus</name>
    <name type="common">Orbweaver spider</name>
    <name type="synonym">Epeira ventricosa</name>
    <dbReference type="NCBI Taxonomy" id="182803"/>
    <lineage>
        <taxon>Eukaryota</taxon>
        <taxon>Metazoa</taxon>
        <taxon>Ecdysozoa</taxon>
        <taxon>Arthropoda</taxon>
        <taxon>Chelicerata</taxon>
        <taxon>Arachnida</taxon>
        <taxon>Araneae</taxon>
        <taxon>Araneomorphae</taxon>
        <taxon>Entelegynae</taxon>
        <taxon>Araneoidea</taxon>
        <taxon>Araneidae</taxon>
        <taxon>Araneus</taxon>
    </lineage>
</organism>
<evidence type="ECO:0000259" key="1">
    <source>
        <dbReference type="PROSITE" id="PS50011"/>
    </source>
</evidence>
<gene>
    <name evidence="2" type="ORF">AVEN_77643_1</name>
</gene>
<reference evidence="2 3" key="1">
    <citation type="journal article" date="2019" name="Sci. Rep.">
        <title>Orb-weaving spider Araneus ventricosus genome elucidates the spidroin gene catalogue.</title>
        <authorList>
            <person name="Kono N."/>
            <person name="Nakamura H."/>
            <person name="Ohtoshi R."/>
            <person name="Moran D.A.P."/>
            <person name="Shinohara A."/>
            <person name="Yoshida Y."/>
            <person name="Fujiwara M."/>
            <person name="Mori M."/>
            <person name="Tomita M."/>
            <person name="Arakawa K."/>
        </authorList>
    </citation>
    <scope>NUCLEOTIDE SEQUENCE [LARGE SCALE GENOMIC DNA]</scope>
</reference>
<name>A0A4Y2ITZ5_ARAVE</name>
<dbReference type="Pfam" id="PF00069">
    <property type="entry name" value="Pkinase"/>
    <property type="match status" value="1"/>
</dbReference>